<organism evidence="3 4">
    <name type="scientific">Mycobacteroides abscessus</name>
    <dbReference type="NCBI Taxonomy" id="36809"/>
    <lineage>
        <taxon>Bacteria</taxon>
        <taxon>Bacillati</taxon>
        <taxon>Actinomycetota</taxon>
        <taxon>Actinomycetes</taxon>
        <taxon>Mycobacteriales</taxon>
        <taxon>Mycobacteriaceae</taxon>
        <taxon>Mycobacteroides</taxon>
    </lineage>
</organism>
<dbReference type="InterPro" id="IPR003010">
    <property type="entry name" value="C-N_Hydrolase"/>
</dbReference>
<keyword evidence="3" id="KW-0378">Hydrolase</keyword>
<dbReference type="CDD" id="cd07576">
    <property type="entry name" value="R-amidase_like"/>
    <property type="match status" value="1"/>
</dbReference>
<dbReference type="SUPFAM" id="SSF56317">
    <property type="entry name" value="Carbon-nitrogen hydrolase"/>
    <property type="match status" value="1"/>
</dbReference>
<accession>A0A0U0ZQT7</accession>
<dbReference type="PANTHER" id="PTHR23088">
    <property type="entry name" value="NITRILASE-RELATED"/>
    <property type="match status" value="1"/>
</dbReference>
<protein>
    <submittedName>
        <fullName evidence="3">Hypothetical carbon-nitrogen hydrolase family protein</fullName>
        <ecNumber evidence="3">3.5.1.100</ecNumber>
    </submittedName>
</protein>
<dbReference type="PANTHER" id="PTHR23088:SF27">
    <property type="entry name" value="DEAMINATED GLUTATHIONE AMIDASE"/>
    <property type="match status" value="1"/>
</dbReference>
<sequence length="266" mass="28710">MTGRLRLAVVQCSSQAADVQANLARLAETAHAAAAGDAQLVVFPEMYLTGYNIGEWDIRDLAQSPDGPAMQFIRQTACDADMHICVGYPERASDGQIYNSALICDPRGRVVLNYRKSHLFGDTERKVFARPGPQLPLAVVHGVSVGLLICYDVEFPENVRALAMARADVVVVPTANMEPFHAVCETVVPARAYENQLYVAYANYCGNHDGLAYCGGSSIVGPDGTALARAGEGVELLVADVDRAAIDRSRSRHCFLEDRVARAISP</sequence>
<dbReference type="PROSITE" id="PS50263">
    <property type="entry name" value="CN_HYDROLASE"/>
    <property type="match status" value="1"/>
</dbReference>
<dbReference type="Gene3D" id="3.60.110.10">
    <property type="entry name" value="Carbon-nitrogen hydrolase"/>
    <property type="match status" value="1"/>
</dbReference>
<dbReference type="EC" id="3.5.1.100" evidence="3"/>
<dbReference type="AlphaFoldDB" id="A0A0U0ZQT7"/>
<dbReference type="RefSeq" id="WP_005064366.1">
    <property type="nucleotide sequence ID" value="NZ_CP014951.1"/>
</dbReference>
<reference evidence="3 4" key="1">
    <citation type="submission" date="2015-03" db="EMBL/GenBank/DDBJ databases">
        <authorList>
            <person name="Murphy D."/>
        </authorList>
    </citation>
    <scope>NUCLEOTIDE SEQUENCE [LARGE SCALE GENOMIC DNA]</scope>
    <source>
        <strain evidence="3 4">PAP088</strain>
    </source>
</reference>
<proteinExistence type="inferred from homology"/>
<evidence type="ECO:0000259" key="2">
    <source>
        <dbReference type="PROSITE" id="PS50263"/>
    </source>
</evidence>
<dbReference type="GO" id="GO:0016787">
    <property type="term" value="F:hydrolase activity"/>
    <property type="evidence" value="ECO:0007669"/>
    <property type="project" value="UniProtKB-KW"/>
</dbReference>
<dbReference type="InterPro" id="IPR044083">
    <property type="entry name" value="RamA-like"/>
</dbReference>
<dbReference type="Pfam" id="PF00795">
    <property type="entry name" value="CN_hydrolase"/>
    <property type="match status" value="1"/>
</dbReference>
<dbReference type="Proteomes" id="UP000045782">
    <property type="component" value="Unassembled WGS sequence"/>
</dbReference>
<feature type="domain" description="CN hydrolase" evidence="2">
    <location>
        <begin position="5"/>
        <end position="243"/>
    </location>
</feature>
<evidence type="ECO:0000313" key="4">
    <source>
        <dbReference type="Proteomes" id="UP000045782"/>
    </source>
</evidence>
<dbReference type="EMBL" id="CSWP01000007">
    <property type="protein sequence ID" value="CPV62670.1"/>
    <property type="molecule type" value="Genomic_DNA"/>
</dbReference>
<evidence type="ECO:0000313" key="3">
    <source>
        <dbReference type="EMBL" id="CPV62670.1"/>
    </source>
</evidence>
<evidence type="ECO:0000256" key="1">
    <source>
        <dbReference type="ARBA" id="ARBA00010613"/>
    </source>
</evidence>
<comment type="similarity">
    <text evidence="1">Belongs to the carbon-nitrogen hydrolase superfamily. NIT1/NIT2 family.</text>
</comment>
<dbReference type="InterPro" id="IPR036526">
    <property type="entry name" value="C-N_Hydrolase_sf"/>
</dbReference>
<gene>
    <name evidence="3" type="primary">ramA_3</name>
    <name evidence="3" type="ORF">ERS075579_03480</name>
</gene>
<name>A0A0U0ZQT7_9MYCO</name>